<dbReference type="InterPro" id="IPR016087">
    <property type="entry name" value="Chalcone_isomerase"/>
</dbReference>
<dbReference type="EMBL" id="SPVG01000055">
    <property type="protein sequence ID" value="TFW28372.1"/>
    <property type="molecule type" value="Genomic_DNA"/>
</dbReference>
<organism evidence="3 4">
    <name type="scientific">Duganella callida</name>
    <dbReference type="NCBI Taxonomy" id="2561932"/>
    <lineage>
        <taxon>Bacteria</taxon>
        <taxon>Pseudomonadati</taxon>
        <taxon>Pseudomonadota</taxon>
        <taxon>Betaproteobacteria</taxon>
        <taxon>Burkholderiales</taxon>
        <taxon>Oxalobacteraceae</taxon>
        <taxon>Telluria group</taxon>
        <taxon>Duganella</taxon>
    </lineage>
</organism>
<sequence>MWSNSCCSAERRRLWLACLAALALPPRAWCAGQPEQTEGWRALLPQARILGEGDLRWFGLRIYHAALWSAVRPFDPAQPFALQLRYYRRISRARLVATSMEEIRRLSAAPIDSATLARWEARLQASLTDVDEGDELTGVFEPGHGMRLYHGARLLGDIADPALARAFFGIWLHPDSRDTALRRRLLGAAP</sequence>
<evidence type="ECO:0000313" key="4">
    <source>
        <dbReference type="Proteomes" id="UP000297729"/>
    </source>
</evidence>
<keyword evidence="1" id="KW-0732">Signal</keyword>
<comment type="caution">
    <text evidence="3">The sequence shown here is derived from an EMBL/GenBank/DDBJ whole genome shotgun (WGS) entry which is preliminary data.</text>
</comment>
<protein>
    <recommendedName>
        <fullName evidence="2">Chalcone isomerase domain-containing protein</fullName>
    </recommendedName>
</protein>
<evidence type="ECO:0000313" key="3">
    <source>
        <dbReference type="EMBL" id="TFW28372.1"/>
    </source>
</evidence>
<keyword evidence="4" id="KW-1185">Reference proteome</keyword>
<name>A0A4Y9SNQ9_9BURK</name>
<evidence type="ECO:0000256" key="1">
    <source>
        <dbReference type="SAM" id="SignalP"/>
    </source>
</evidence>
<feature type="chain" id="PRO_5021461322" description="Chalcone isomerase domain-containing protein" evidence="1">
    <location>
        <begin position="31"/>
        <end position="190"/>
    </location>
</feature>
<feature type="signal peptide" evidence="1">
    <location>
        <begin position="1"/>
        <end position="30"/>
    </location>
</feature>
<evidence type="ECO:0000259" key="2">
    <source>
        <dbReference type="Pfam" id="PF16036"/>
    </source>
</evidence>
<dbReference type="Proteomes" id="UP000297729">
    <property type="component" value="Unassembled WGS sequence"/>
</dbReference>
<dbReference type="OrthoDB" id="8527419at2"/>
<proteinExistence type="predicted"/>
<accession>A0A4Y9SNQ9</accession>
<feature type="domain" description="Chalcone isomerase" evidence="2">
    <location>
        <begin position="80"/>
        <end position="187"/>
    </location>
</feature>
<gene>
    <name evidence="3" type="ORF">E4L98_05735</name>
</gene>
<dbReference type="RefSeq" id="WP_135200609.1">
    <property type="nucleotide sequence ID" value="NZ_SPVG01000055.1"/>
</dbReference>
<dbReference type="AlphaFoldDB" id="A0A4Y9SNQ9"/>
<reference evidence="3 4" key="1">
    <citation type="submission" date="2019-03" db="EMBL/GenBank/DDBJ databases">
        <title>Draft Genome Sequence of Duganella callidus sp. nov., a Novel Duganella Species Isolated from Cultivated Soil.</title>
        <authorList>
            <person name="Raths R."/>
            <person name="Peta V."/>
            <person name="Bucking H."/>
        </authorList>
    </citation>
    <scope>NUCLEOTIDE SEQUENCE [LARGE SCALE GENOMIC DNA]</scope>
    <source>
        <strain evidence="3 4">DN04</strain>
    </source>
</reference>
<dbReference type="Pfam" id="PF16036">
    <property type="entry name" value="Chalcone_3"/>
    <property type="match status" value="1"/>
</dbReference>